<dbReference type="RefSeq" id="WP_302708463.1">
    <property type="nucleotide sequence ID" value="NZ_JAULSC010000010.1"/>
</dbReference>
<evidence type="ECO:0000313" key="2">
    <source>
        <dbReference type="EMBL" id="MDO3396423.1"/>
    </source>
</evidence>
<evidence type="ECO:0000256" key="1">
    <source>
        <dbReference type="SAM" id="MobiDB-lite"/>
    </source>
</evidence>
<dbReference type="Proteomes" id="UP001168363">
    <property type="component" value="Unassembled WGS sequence"/>
</dbReference>
<feature type="compositionally biased region" description="Basic and acidic residues" evidence="1">
    <location>
        <begin position="64"/>
        <end position="74"/>
    </location>
</feature>
<keyword evidence="3" id="KW-1185">Reference proteome</keyword>
<protein>
    <submittedName>
        <fullName evidence="2">Uncharacterized protein</fullName>
    </submittedName>
</protein>
<organism evidence="2 3">
    <name type="scientific">Nocardioides cremeus</name>
    <dbReference type="NCBI Taxonomy" id="3058044"/>
    <lineage>
        <taxon>Bacteria</taxon>
        <taxon>Bacillati</taxon>
        <taxon>Actinomycetota</taxon>
        <taxon>Actinomycetes</taxon>
        <taxon>Propionibacteriales</taxon>
        <taxon>Nocardioidaceae</taxon>
        <taxon>Nocardioides</taxon>
    </lineage>
</organism>
<reference evidence="2" key="1">
    <citation type="submission" date="2023-06" db="EMBL/GenBank/DDBJ databases">
        <title>Genome sequence of Nocardioides sp. SOB44.</title>
        <authorList>
            <person name="Zhang G."/>
        </authorList>
    </citation>
    <scope>NUCLEOTIDE SEQUENCE</scope>
    <source>
        <strain evidence="2">SOB44</strain>
    </source>
</reference>
<dbReference type="EMBL" id="JAULSC010000010">
    <property type="protein sequence ID" value="MDO3396423.1"/>
    <property type="molecule type" value="Genomic_DNA"/>
</dbReference>
<accession>A0ABT8TTT5</accession>
<name>A0ABT8TTT5_9ACTN</name>
<proteinExistence type="predicted"/>
<comment type="caution">
    <text evidence="2">The sequence shown here is derived from an EMBL/GenBank/DDBJ whole genome shotgun (WGS) entry which is preliminary data.</text>
</comment>
<evidence type="ECO:0000313" key="3">
    <source>
        <dbReference type="Proteomes" id="UP001168363"/>
    </source>
</evidence>
<feature type="region of interest" description="Disordered" evidence="1">
    <location>
        <begin position="1"/>
        <end position="88"/>
    </location>
</feature>
<gene>
    <name evidence="2" type="ORF">QWJ41_11885</name>
</gene>
<sequence>MNDEKKDGEVDLGPMPTPHAEEPDLVPGGVDAFGELSDEPVVPDLSASANPATEDAPAETSEGEDTRTKATDKADEADDVEPTEESPA</sequence>
<feature type="compositionally biased region" description="Acidic residues" evidence="1">
    <location>
        <begin position="75"/>
        <end position="88"/>
    </location>
</feature>